<dbReference type="InterPro" id="IPR032496">
    <property type="entry name" value="Hemolysin_beta-prism_lec"/>
</dbReference>
<keyword evidence="4" id="KW-1185">Reference proteome</keyword>
<dbReference type="Proteomes" id="UP001155587">
    <property type="component" value="Unassembled WGS sequence"/>
</dbReference>
<comment type="caution">
    <text evidence="3">The sequence shown here is derived from an EMBL/GenBank/DDBJ whole genome shotgun (WGS) entry which is preliminary data.</text>
</comment>
<evidence type="ECO:0000313" key="4">
    <source>
        <dbReference type="Proteomes" id="UP001155587"/>
    </source>
</evidence>
<name>A0A9X3HYZ4_9VIBR</name>
<feature type="domain" description="Metalloprotease StcE beta-sandwich" evidence="2">
    <location>
        <begin position="460"/>
        <end position="520"/>
    </location>
</feature>
<dbReference type="EMBL" id="JAKRRY010000050">
    <property type="protein sequence ID" value="MCW8348904.1"/>
    <property type="molecule type" value="Genomic_DNA"/>
</dbReference>
<organism evidence="3 4">
    <name type="scientific">Vibrio qingdaonensis</name>
    <dbReference type="NCBI Taxonomy" id="2829491"/>
    <lineage>
        <taxon>Bacteria</taxon>
        <taxon>Pseudomonadati</taxon>
        <taxon>Pseudomonadota</taxon>
        <taxon>Gammaproteobacteria</taxon>
        <taxon>Vibrionales</taxon>
        <taxon>Vibrionaceae</taxon>
        <taxon>Vibrio</taxon>
    </lineage>
</organism>
<dbReference type="Pfam" id="PF20944">
    <property type="entry name" value="StcE_b-sandwich"/>
    <property type="match status" value="1"/>
</dbReference>
<dbReference type="Gene3D" id="2.100.10.30">
    <property type="entry name" value="Jacalin-like lectin domain"/>
    <property type="match status" value="1"/>
</dbReference>
<dbReference type="Pfam" id="PF16458">
    <property type="entry name" value="Beta-prism_lec"/>
    <property type="match status" value="1"/>
</dbReference>
<dbReference type="Gene3D" id="2.60.120.1230">
    <property type="match status" value="1"/>
</dbReference>
<proteinExistence type="predicted"/>
<evidence type="ECO:0000313" key="3">
    <source>
        <dbReference type="EMBL" id="MCW8348904.1"/>
    </source>
</evidence>
<sequence>MKLKLELMMNNTSILFLLGAIGSIGSACAMSVAIESKVEGSEILLGKINNELATNYTADKYIELEWINKSGETISNKPYLIPRNPMGDVRFCVSTERTSKCSKAWSSRTTVRPVVSPRFNSGNSANLTVRVLDNDSLKYDAPATSISSLDIINGEFGFHYTEQLDQQGHVVMNMISYSQPSIYLTLPSIESNVETIKACSVGGFYRDEPTYIESCTPSYEVDSSPVTPKPEESVLCLYQHPNYKGNEKCFDEVEINHSKEMNSPRSTHLMADYGLVDSSSLTIKAGYRATVGEFFLHNSTINDTWNKSASYLGSTVGDKGKYVFLERDDTYGCFFEHHALHYGEFERAVSQCVEVGEKIDQLTPLKSGLQLTLSTITIHPGLAITLYSDLDGNSKLGTYNQARFWSDSRYPDDRAKSFSIAVDKSYSFSIVSDNYTLRSLYNSSLALKKLIADQGDLHLITSNGHWTSQFVLPEGVPEYTRLKFERNSIYDFTVTIGETKYTPKRGETLVVTYINNQWVLSGDNDSGSDFSWSSVLGEKSHIADTQYVTDSKSLYIRAAAAIDAIGTSSSNLHGGSGGKLYKVSLAGLKSVTATRGDYQWGGRQLVALTFSYQDGSQKLIGSKLYATNRTEQTAVVPDGQEITDLNIWGTEDEWLVSGLQLRFGN</sequence>
<reference evidence="3" key="1">
    <citation type="submission" date="2022-02" db="EMBL/GenBank/DDBJ databases">
        <title>Vibrio sp. nov, a new bacterium isolated from seawater.</title>
        <authorList>
            <person name="Yuan Y."/>
        </authorList>
    </citation>
    <scope>NUCLEOTIDE SEQUENCE</scope>
    <source>
        <strain evidence="3">ZSDZ65</strain>
    </source>
</reference>
<feature type="domain" description="Hemolysin beta-prism lectin" evidence="1">
    <location>
        <begin position="533"/>
        <end position="661"/>
    </location>
</feature>
<dbReference type="RefSeq" id="WP_265677537.1">
    <property type="nucleotide sequence ID" value="NZ_JAKRRY010000050.1"/>
</dbReference>
<protein>
    <recommendedName>
        <fullName evidence="5">Hemolysin</fullName>
    </recommendedName>
</protein>
<evidence type="ECO:0008006" key="5">
    <source>
        <dbReference type="Google" id="ProtNLM"/>
    </source>
</evidence>
<dbReference type="PROSITE" id="PS51257">
    <property type="entry name" value="PROKAR_LIPOPROTEIN"/>
    <property type="match status" value="1"/>
</dbReference>
<evidence type="ECO:0000259" key="1">
    <source>
        <dbReference type="Pfam" id="PF16458"/>
    </source>
</evidence>
<dbReference type="InterPro" id="IPR036404">
    <property type="entry name" value="Jacalin-like_lectin_dom_sf"/>
</dbReference>
<gene>
    <name evidence="3" type="ORF">MD535_23200</name>
</gene>
<accession>A0A9X3HYZ4</accession>
<dbReference type="AlphaFoldDB" id="A0A9X3HYZ4"/>
<dbReference type="InterPro" id="IPR048990">
    <property type="entry name" value="StcE_b-sandwich"/>
</dbReference>
<evidence type="ECO:0000259" key="2">
    <source>
        <dbReference type="Pfam" id="PF20944"/>
    </source>
</evidence>